<accession>U4KSV7</accession>
<dbReference type="Pfam" id="PF06161">
    <property type="entry name" value="DUF975"/>
    <property type="match status" value="1"/>
</dbReference>
<evidence type="ECO:0000313" key="3">
    <source>
        <dbReference type="Proteomes" id="UP000032737"/>
    </source>
</evidence>
<dbReference type="STRING" id="61635.BN85305880"/>
<reference evidence="2 3" key="1">
    <citation type="journal article" date="2013" name="J. Mol. Microbiol. Biotechnol.">
        <title>Analysis of the Complete Genomes of Acholeplasma brassicae , A. palmae and A. laidlawii and Their Comparison to the Obligate Parasites from ' Candidatus Phytoplasma'.</title>
        <authorList>
            <person name="Kube M."/>
            <person name="Siewert C."/>
            <person name="Migdoll A.M."/>
            <person name="Duduk B."/>
            <person name="Holz S."/>
            <person name="Rabus R."/>
            <person name="Seemuller E."/>
            <person name="Mitrovic J."/>
            <person name="Muller I."/>
            <person name="Buttner C."/>
            <person name="Reinhardt R."/>
        </authorList>
    </citation>
    <scope>NUCLEOTIDE SEQUENCE [LARGE SCALE GENOMIC DNA]</scope>
    <source>
        <strain evidence="3">0502</strain>
    </source>
</reference>
<evidence type="ECO:0008006" key="4">
    <source>
        <dbReference type="Google" id="ProtNLM"/>
    </source>
</evidence>
<name>U4KSV7_9MOLU</name>
<keyword evidence="1" id="KW-1133">Transmembrane helix</keyword>
<protein>
    <recommendedName>
        <fullName evidence="4">Integral membrane protein</fullName>
    </recommendedName>
</protein>
<dbReference type="KEGG" id="abra:BN85305880"/>
<evidence type="ECO:0000256" key="1">
    <source>
        <dbReference type="SAM" id="Phobius"/>
    </source>
</evidence>
<gene>
    <name evidence="2" type="ORF">BN85305880</name>
</gene>
<organism evidence="2 3">
    <name type="scientific">Acholeplasma brassicae</name>
    <dbReference type="NCBI Taxonomy" id="61635"/>
    <lineage>
        <taxon>Bacteria</taxon>
        <taxon>Bacillati</taxon>
        <taxon>Mycoplasmatota</taxon>
        <taxon>Mollicutes</taxon>
        <taxon>Acholeplasmatales</taxon>
        <taxon>Acholeplasmataceae</taxon>
        <taxon>Acholeplasma</taxon>
    </lineage>
</organism>
<dbReference type="PANTHER" id="PTHR40076">
    <property type="entry name" value="MEMBRANE PROTEIN-RELATED"/>
    <property type="match status" value="1"/>
</dbReference>
<keyword evidence="3" id="KW-1185">Reference proteome</keyword>
<dbReference type="Proteomes" id="UP000032737">
    <property type="component" value="Chromosome"/>
</dbReference>
<dbReference type="InterPro" id="IPR010380">
    <property type="entry name" value="DUF975"/>
</dbReference>
<keyword evidence="1" id="KW-0812">Transmembrane</keyword>
<proteinExistence type="predicted"/>
<dbReference type="HOGENOM" id="CLU_045673_0_0_14"/>
<dbReference type="OrthoDB" id="9784844at2"/>
<feature type="transmembrane region" description="Helical" evidence="1">
    <location>
        <begin position="22"/>
        <end position="55"/>
    </location>
</feature>
<feature type="transmembrane region" description="Helical" evidence="1">
    <location>
        <begin position="75"/>
        <end position="100"/>
    </location>
</feature>
<dbReference type="EMBL" id="FO681348">
    <property type="protein sequence ID" value="CCV65609.1"/>
    <property type="molecule type" value="Genomic_DNA"/>
</dbReference>
<keyword evidence="1" id="KW-0472">Membrane</keyword>
<dbReference type="PANTHER" id="PTHR40076:SF1">
    <property type="entry name" value="MEMBRANE PROTEIN"/>
    <property type="match status" value="1"/>
</dbReference>
<evidence type="ECO:0000313" key="2">
    <source>
        <dbReference type="EMBL" id="CCV65609.1"/>
    </source>
</evidence>
<sequence>MPSASIIRARAREALKDNFLNVLLIIILVSLAIGVSSFLSLIVAGPLMVGLQFYLLNVVRRNDPRFEDLFHGFQNGFATSVIAYLLKILYVFLFTLLLIIPGIIKAYQYALVEFVIADDPSLTASEALEKSNEMMRGNKLRLFFLQLSFIGWYILCIITFGIALIYVIPYYYTAVVAFYQDLKSESTPTITTNDYE</sequence>
<dbReference type="RefSeq" id="WP_030004469.1">
    <property type="nucleotide sequence ID" value="NC_022549.1"/>
</dbReference>
<dbReference type="AlphaFoldDB" id="U4KSV7"/>
<feature type="transmembrane region" description="Helical" evidence="1">
    <location>
        <begin position="142"/>
        <end position="172"/>
    </location>
</feature>